<sequence>MEHQLHVHPRFHKYWVDQVSMRNCYAHLNRGYKITSGYCTKMDPKFKLYGFKIHSLKTRIPNTLGPPLTSDLKHHSTT</sequence>
<gene>
    <name evidence="1" type="ORF">K7X08_017466</name>
</gene>
<name>A0A9Q1LTU1_9SOLA</name>
<reference evidence="2" key="1">
    <citation type="journal article" date="2023" name="Proc. Natl. Acad. Sci. U.S.A.">
        <title>Genomic and structural basis for evolution of tropane alkaloid biosynthesis.</title>
        <authorList>
            <person name="Wanga Y.-J."/>
            <person name="Taina T."/>
            <person name="Yua J.-Y."/>
            <person name="Lia J."/>
            <person name="Xua B."/>
            <person name="Chenc J."/>
            <person name="D'Auriad J.C."/>
            <person name="Huanga J.-P."/>
            <person name="Huanga S.-X."/>
        </authorList>
    </citation>
    <scope>NUCLEOTIDE SEQUENCE [LARGE SCALE GENOMIC DNA]</scope>
    <source>
        <strain evidence="2">cv. KIB-2019</strain>
    </source>
</reference>
<proteinExistence type="predicted"/>
<accession>A0A9Q1LTU1</accession>
<dbReference type="EMBL" id="JAJAGQ010000013">
    <property type="protein sequence ID" value="KAJ8544883.1"/>
    <property type="molecule type" value="Genomic_DNA"/>
</dbReference>
<protein>
    <submittedName>
        <fullName evidence="1">Uncharacterized protein</fullName>
    </submittedName>
</protein>
<evidence type="ECO:0000313" key="2">
    <source>
        <dbReference type="Proteomes" id="UP001152561"/>
    </source>
</evidence>
<keyword evidence="2" id="KW-1185">Reference proteome</keyword>
<dbReference type="AlphaFoldDB" id="A0A9Q1LTU1"/>
<evidence type="ECO:0000313" key="1">
    <source>
        <dbReference type="EMBL" id="KAJ8544883.1"/>
    </source>
</evidence>
<dbReference type="Proteomes" id="UP001152561">
    <property type="component" value="Unassembled WGS sequence"/>
</dbReference>
<organism evidence="1 2">
    <name type="scientific">Anisodus acutangulus</name>
    <dbReference type="NCBI Taxonomy" id="402998"/>
    <lineage>
        <taxon>Eukaryota</taxon>
        <taxon>Viridiplantae</taxon>
        <taxon>Streptophyta</taxon>
        <taxon>Embryophyta</taxon>
        <taxon>Tracheophyta</taxon>
        <taxon>Spermatophyta</taxon>
        <taxon>Magnoliopsida</taxon>
        <taxon>eudicotyledons</taxon>
        <taxon>Gunneridae</taxon>
        <taxon>Pentapetalae</taxon>
        <taxon>asterids</taxon>
        <taxon>lamiids</taxon>
        <taxon>Solanales</taxon>
        <taxon>Solanaceae</taxon>
        <taxon>Solanoideae</taxon>
        <taxon>Hyoscyameae</taxon>
        <taxon>Anisodus</taxon>
    </lineage>
</organism>
<comment type="caution">
    <text evidence="1">The sequence shown here is derived from an EMBL/GenBank/DDBJ whole genome shotgun (WGS) entry which is preliminary data.</text>
</comment>